<keyword evidence="3" id="KW-1185">Reference proteome</keyword>
<dbReference type="RefSeq" id="WP_344771811.1">
    <property type="nucleotide sequence ID" value="NZ_BAABAH010000001.1"/>
</dbReference>
<evidence type="ECO:0000313" key="3">
    <source>
        <dbReference type="Proteomes" id="UP001501821"/>
    </source>
</evidence>
<organism evidence="2 3">
    <name type="scientific">Nocardioides panacisoli</name>
    <dbReference type="NCBI Taxonomy" id="627624"/>
    <lineage>
        <taxon>Bacteria</taxon>
        <taxon>Bacillati</taxon>
        <taxon>Actinomycetota</taxon>
        <taxon>Actinomycetes</taxon>
        <taxon>Propionibacteriales</taxon>
        <taxon>Nocardioidaceae</taxon>
        <taxon>Nocardioides</taxon>
    </lineage>
</organism>
<evidence type="ECO:0000256" key="1">
    <source>
        <dbReference type="SAM" id="Phobius"/>
    </source>
</evidence>
<proteinExistence type="predicted"/>
<dbReference type="Pfam" id="PF19853">
    <property type="entry name" value="DUF6328"/>
    <property type="match status" value="1"/>
</dbReference>
<keyword evidence="1" id="KW-1133">Transmembrane helix</keyword>
<protein>
    <submittedName>
        <fullName evidence="2">DUF6328 family protein</fullName>
    </submittedName>
</protein>
<evidence type="ECO:0000313" key="2">
    <source>
        <dbReference type="EMBL" id="GAA3801878.1"/>
    </source>
</evidence>
<feature type="transmembrane region" description="Helical" evidence="1">
    <location>
        <begin position="100"/>
        <end position="120"/>
    </location>
</feature>
<keyword evidence="1" id="KW-0812">Transmembrane</keyword>
<dbReference type="InterPro" id="IPR046291">
    <property type="entry name" value="DUF6328"/>
</dbReference>
<feature type="transmembrane region" description="Helical" evidence="1">
    <location>
        <begin position="126"/>
        <end position="147"/>
    </location>
</feature>
<feature type="transmembrane region" description="Helical" evidence="1">
    <location>
        <begin position="58"/>
        <end position="80"/>
    </location>
</feature>
<sequence length="157" mass="17304">MGTKRDEDEPSAERLTRNWNELLQELRVMQTGVQILTGFLLTVPFSDRFTALEDHQKVIYLGVLGGAVLTTALIVAPVSFHRILFRQGERDWIVEAANKCARVGLLLFGLVSSTVVLLVFDIAVSTTAGLVAAAVSVTVSGTLWYGVPRVLRRRHLT</sequence>
<accession>A0ABP7HTT0</accession>
<gene>
    <name evidence="2" type="ORF">GCM10022242_01130</name>
</gene>
<name>A0ABP7HTT0_9ACTN</name>
<comment type="caution">
    <text evidence="2">The sequence shown here is derived from an EMBL/GenBank/DDBJ whole genome shotgun (WGS) entry which is preliminary data.</text>
</comment>
<dbReference type="Proteomes" id="UP001501821">
    <property type="component" value="Unassembled WGS sequence"/>
</dbReference>
<keyword evidence="1" id="KW-0472">Membrane</keyword>
<reference evidence="3" key="1">
    <citation type="journal article" date="2019" name="Int. J. Syst. Evol. Microbiol.">
        <title>The Global Catalogue of Microorganisms (GCM) 10K type strain sequencing project: providing services to taxonomists for standard genome sequencing and annotation.</title>
        <authorList>
            <consortium name="The Broad Institute Genomics Platform"/>
            <consortium name="The Broad Institute Genome Sequencing Center for Infectious Disease"/>
            <person name="Wu L."/>
            <person name="Ma J."/>
        </authorList>
    </citation>
    <scope>NUCLEOTIDE SEQUENCE [LARGE SCALE GENOMIC DNA]</scope>
    <source>
        <strain evidence="3">JCM 16953</strain>
    </source>
</reference>
<dbReference type="EMBL" id="BAABAH010000001">
    <property type="protein sequence ID" value="GAA3801878.1"/>
    <property type="molecule type" value="Genomic_DNA"/>
</dbReference>